<feature type="compositionally biased region" description="Basic and acidic residues" evidence="2">
    <location>
        <begin position="388"/>
        <end position="399"/>
    </location>
</feature>
<reference evidence="5" key="1">
    <citation type="submission" date="2025-08" db="UniProtKB">
        <authorList>
            <consortium name="RefSeq"/>
        </authorList>
    </citation>
    <scope>IDENTIFICATION</scope>
</reference>
<dbReference type="Gene3D" id="1.10.510.10">
    <property type="entry name" value="Transferase(Phosphotransferase) domain 1"/>
    <property type="match status" value="1"/>
</dbReference>
<dbReference type="SMART" id="SM00220">
    <property type="entry name" value="S_TKc"/>
    <property type="match status" value="1"/>
</dbReference>
<feature type="compositionally biased region" description="Basic residues" evidence="2">
    <location>
        <begin position="312"/>
        <end position="325"/>
    </location>
</feature>
<evidence type="ECO:0000256" key="1">
    <source>
        <dbReference type="ARBA" id="ARBA00009569"/>
    </source>
</evidence>
<dbReference type="InterPro" id="IPR000719">
    <property type="entry name" value="Prot_kinase_dom"/>
</dbReference>
<dbReference type="PROSITE" id="PS50011">
    <property type="entry name" value="PROTEIN_KINASE_DOM"/>
    <property type="match status" value="1"/>
</dbReference>
<evidence type="ECO:0000256" key="2">
    <source>
        <dbReference type="SAM" id="MobiDB-lite"/>
    </source>
</evidence>
<keyword evidence="5" id="KW-0418">Kinase</keyword>
<dbReference type="Pfam" id="PF00069">
    <property type="entry name" value="Pkinase"/>
    <property type="match status" value="1"/>
</dbReference>
<accession>A0A3Q0DKD6</accession>
<feature type="region of interest" description="Disordered" evidence="2">
    <location>
        <begin position="296"/>
        <end position="422"/>
    </location>
</feature>
<dbReference type="GeneID" id="103276439"/>
<feature type="compositionally biased region" description="Basic residues" evidence="2">
    <location>
        <begin position="351"/>
        <end position="363"/>
    </location>
</feature>
<name>A0A3Q0DKD6_CARSF</name>
<dbReference type="AlphaFoldDB" id="A0A3Q0DKD6"/>
<dbReference type="InterPro" id="IPR008271">
    <property type="entry name" value="Ser/Thr_kinase_AS"/>
</dbReference>
<dbReference type="FunFam" id="1.10.510.10:FF:000205">
    <property type="entry name" value="Cyclin-dependent kinase 6"/>
    <property type="match status" value="1"/>
</dbReference>
<dbReference type="InterPro" id="IPR011009">
    <property type="entry name" value="Kinase-like_dom_sf"/>
</dbReference>
<dbReference type="KEGG" id="csyr:103276439"/>
<sequence>MSSWRSSLVVAGTSGLPHQCWRGQYIRFVQKLFDVCTVSRTDRETKLTLVFEHVDQDLTTYLDKVPEPGVPTETIKDMMFQLLRGLDFLHSHRVVHRDLKPQNILVTSSGQIKLADFGLARIYSFQMALTSVVVTLWYRAPEVLLQSSYATPVDLWSVGCVFAEMFRRKPLFRGSSDVDQLGKILDVIGLPGEEDWPRDVALPRQAFHSKSAQPIEKFVTDIDELGKDLLLAYMNPIAMARSRGPIQSSGPTIQDYLNRPRPTWEEVKEQLEKKKKGSKALAEFEEKMNENWKKELEKHREKLLSGSESSSKKRQRKKKEKKKSGRYSSSSSSSSDSSSSSSDSEDEEKKQGKRRKKKKNRSHKSSESSVSETESDSKDSLKKKKKSKDASEKEKDIKGLSKKRKMYPEDKPLSSESLSEAEYIEEIRAKKKKSSEEREKATASISYCFLMTIVWPFWFNIKRSPGKA</sequence>
<dbReference type="STRING" id="1868482.ENSTSYP00000012036"/>
<dbReference type="PROSITE" id="PS00108">
    <property type="entry name" value="PROTEIN_KINASE_ST"/>
    <property type="match status" value="1"/>
</dbReference>
<dbReference type="GO" id="GO:0005524">
    <property type="term" value="F:ATP binding"/>
    <property type="evidence" value="ECO:0007669"/>
    <property type="project" value="InterPro"/>
</dbReference>
<dbReference type="PANTHER" id="PTHR31911">
    <property type="entry name" value="PROTEIN FAM133"/>
    <property type="match status" value="1"/>
</dbReference>
<protein>
    <submittedName>
        <fullName evidence="5">Cyclin-dependent kinase 6</fullName>
    </submittedName>
</protein>
<evidence type="ECO:0000313" key="4">
    <source>
        <dbReference type="Proteomes" id="UP000189704"/>
    </source>
</evidence>
<dbReference type="PANTHER" id="PTHR31911:SF3">
    <property type="entry name" value="PROTEIN FAM133B"/>
    <property type="match status" value="1"/>
</dbReference>
<evidence type="ECO:0000259" key="3">
    <source>
        <dbReference type="PROSITE" id="PS50011"/>
    </source>
</evidence>
<keyword evidence="5" id="KW-0808">Transferase</keyword>
<keyword evidence="4" id="KW-1185">Reference proteome</keyword>
<dbReference type="OrthoDB" id="1732493at2759"/>
<dbReference type="RefSeq" id="XP_021562570.1">
    <property type="nucleotide sequence ID" value="XM_021706895.1"/>
</dbReference>
<organism evidence="4 5">
    <name type="scientific">Carlito syrichta</name>
    <name type="common">Philippine tarsier</name>
    <name type="synonym">Tarsius syrichta</name>
    <dbReference type="NCBI Taxonomy" id="1868482"/>
    <lineage>
        <taxon>Eukaryota</taxon>
        <taxon>Metazoa</taxon>
        <taxon>Chordata</taxon>
        <taxon>Craniata</taxon>
        <taxon>Vertebrata</taxon>
        <taxon>Euteleostomi</taxon>
        <taxon>Mammalia</taxon>
        <taxon>Eutheria</taxon>
        <taxon>Euarchontoglires</taxon>
        <taxon>Primates</taxon>
        <taxon>Haplorrhini</taxon>
        <taxon>Tarsiiformes</taxon>
        <taxon>Tarsiidae</taxon>
        <taxon>Carlito</taxon>
    </lineage>
</organism>
<proteinExistence type="inferred from homology"/>
<feature type="region of interest" description="Disordered" evidence="2">
    <location>
        <begin position="242"/>
        <end position="261"/>
    </location>
</feature>
<evidence type="ECO:0000313" key="5">
    <source>
        <dbReference type="RefSeq" id="XP_021562570.1"/>
    </source>
</evidence>
<feature type="compositionally biased region" description="Low complexity" evidence="2">
    <location>
        <begin position="326"/>
        <end position="342"/>
    </location>
</feature>
<feature type="domain" description="Protein kinase" evidence="3">
    <location>
        <begin position="1"/>
        <end position="257"/>
    </location>
</feature>
<dbReference type="Proteomes" id="UP000189704">
    <property type="component" value="Unplaced"/>
</dbReference>
<dbReference type="GO" id="GO:0004672">
    <property type="term" value="F:protein kinase activity"/>
    <property type="evidence" value="ECO:0007669"/>
    <property type="project" value="InterPro"/>
</dbReference>
<comment type="similarity">
    <text evidence="1">Belongs to the FAM133 family.</text>
</comment>
<dbReference type="InterPro" id="IPR026766">
    <property type="entry name" value="Fam133"/>
</dbReference>
<dbReference type="Gene3D" id="3.30.200.20">
    <property type="entry name" value="Phosphorylase Kinase, domain 1"/>
    <property type="match status" value="1"/>
</dbReference>
<dbReference type="SUPFAM" id="SSF56112">
    <property type="entry name" value="Protein kinase-like (PK-like)"/>
    <property type="match status" value="1"/>
</dbReference>
<gene>
    <name evidence="5" type="primary">LOC103276439</name>
</gene>